<organism evidence="2 3">
    <name type="scientific">Actinomadura macrotermitis</name>
    <dbReference type="NCBI Taxonomy" id="2585200"/>
    <lineage>
        <taxon>Bacteria</taxon>
        <taxon>Bacillati</taxon>
        <taxon>Actinomycetota</taxon>
        <taxon>Actinomycetes</taxon>
        <taxon>Streptosporangiales</taxon>
        <taxon>Thermomonosporaceae</taxon>
        <taxon>Actinomadura</taxon>
    </lineage>
</organism>
<dbReference type="SUPFAM" id="SSF51004">
    <property type="entry name" value="C-terminal (heme d1) domain of cytochrome cd1-nitrite reductase"/>
    <property type="match status" value="1"/>
</dbReference>
<dbReference type="PANTHER" id="PTHR47197:SF3">
    <property type="entry name" value="DIHYDRO-HEME D1 DEHYDROGENASE"/>
    <property type="match status" value="1"/>
</dbReference>
<evidence type="ECO:0000313" key="3">
    <source>
        <dbReference type="Proteomes" id="UP000487268"/>
    </source>
</evidence>
<evidence type="ECO:0008006" key="4">
    <source>
        <dbReference type="Google" id="ProtNLM"/>
    </source>
</evidence>
<protein>
    <recommendedName>
        <fullName evidence="4">YncE family protein</fullName>
    </recommendedName>
</protein>
<gene>
    <name evidence="2" type="ORF">ACRB68_54220</name>
</gene>
<reference evidence="2 3" key="1">
    <citation type="submission" date="2019-10" db="EMBL/GenBank/DDBJ databases">
        <title>Actinomadura rubteroloni sp. nov. and Actinomadura macrotermitis sp. nov., isolated from the gut of fungus growing-termite Macrotermes natalensis.</title>
        <authorList>
            <person name="Benndorf R."/>
            <person name="Martin K."/>
            <person name="Kuefner M."/>
            <person name="De Beer W."/>
            <person name="Kaster A.-K."/>
            <person name="Vollmers J."/>
            <person name="Poulsen M."/>
            <person name="Beemelmanns C."/>
        </authorList>
    </citation>
    <scope>NUCLEOTIDE SEQUENCE [LARGE SCALE GENOMIC DNA]</scope>
    <source>
        <strain evidence="2 3">RB68</strain>
    </source>
</reference>
<accession>A0A7K0C2H2</accession>
<sequence length="383" mass="40017">MRGTRRGERAVRLAGAVMAGVLAVGCRSPVPFYRPGHGAADAPAASLGGPAPYVDLRHAPEARRPGPPRVDVYAQTMRGMLAPAARGAPELLYVPNTRGTVDVVDQRTARVVRRVRAAGAARIVQAWDLRRLWTTGAGLGALGRPALAGRVDALYFTPDGREALTFTARPPRADFRDPATMRPHASLRLPCAARHADFSADGTYLLATCAAGPVLRIDPARRRITGTAALPAGARPGDLRLAPDGTAFLIADAVRGGLWAVDGIGLRPTGFVPTGAGARALTLSRDARRLFVLGTETLTAVDLATRQAVTRWPLPAGGPAVPGALSADGALLWLAVPARGALYALSTGDGRTLRRVRVGGTPRSVAAYPQPGRHSLGGPGLYR</sequence>
<evidence type="ECO:0000313" key="2">
    <source>
        <dbReference type="EMBL" id="MQY07322.1"/>
    </source>
</evidence>
<dbReference type="InterPro" id="IPR015943">
    <property type="entry name" value="WD40/YVTN_repeat-like_dom_sf"/>
</dbReference>
<dbReference type="PANTHER" id="PTHR47197">
    <property type="entry name" value="PROTEIN NIRF"/>
    <property type="match status" value="1"/>
</dbReference>
<keyword evidence="3" id="KW-1185">Reference proteome</keyword>
<dbReference type="Proteomes" id="UP000487268">
    <property type="component" value="Unassembled WGS sequence"/>
</dbReference>
<dbReference type="OrthoDB" id="145213at2"/>
<dbReference type="EMBL" id="WEGH01000003">
    <property type="protein sequence ID" value="MQY07322.1"/>
    <property type="molecule type" value="Genomic_DNA"/>
</dbReference>
<proteinExistence type="predicted"/>
<dbReference type="InterPro" id="IPR051200">
    <property type="entry name" value="Host-pathogen_enzymatic-act"/>
</dbReference>
<dbReference type="RefSeq" id="WP_153537044.1">
    <property type="nucleotide sequence ID" value="NZ_WEGH01000003.1"/>
</dbReference>
<name>A0A7K0C2H2_9ACTN</name>
<dbReference type="PROSITE" id="PS51257">
    <property type="entry name" value="PROKAR_LIPOPROTEIN"/>
    <property type="match status" value="1"/>
</dbReference>
<feature type="region of interest" description="Disordered" evidence="1">
    <location>
        <begin position="364"/>
        <end position="383"/>
    </location>
</feature>
<dbReference type="InterPro" id="IPR011048">
    <property type="entry name" value="Haem_d1_sf"/>
</dbReference>
<dbReference type="Gene3D" id="2.130.10.10">
    <property type="entry name" value="YVTN repeat-like/Quinoprotein amine dehydrogenase"/>
    <property type="match status" value="1"/>
</dbReference>
<dbReference type="AlphaFoldDB" id="A0A7K0C2H2"/>
<comment type="caution">
    <text evidence="2">The sequence shown here is derived from an EMBL/GenBank/DDBJ whole genome shotgun (WGS) entry which is preliminary data.</text>
</comment>
<evidence type="ECO:0000256" key="1">
    <source>
        <dbReference type="SAM" id="MobiDB-lite"/>
    </source>
</evidence>